<sequence length="174" mass="20153">MTAVAVHQIAAWIFKRDESLHKNDGVISYKRPDDESNKYYREPDPYPTLFYHSEYTYHEQYPKGVADMVGYWAENRILGGVALFGRKKAGLQGTDIYFHSDRNQVTFRIYKLLDSQIQTLLDFLLLSNAPTTTTCPLPILGDKNNRDRIDPGDAIDCHGVFRDHWERKIPVKDD</sequence>
<protein>
    <submittedName>
        <fullName evidence="1">Uncharacterized protein</fullName>
    </submittedName>
</protein>
<feature type="non-terminal residue" evidence="1">
    <location>
        <position position="174"/>
    </location>
</feature>
<evidence type="ECO:0000313" key="2">
    <source>
        <dbReference type="Proteomes" id="UP000258309"/>
    </source>
</evidence>
<organism evidence="1 2">
    <name type="scientific">Scytalidium lignicola</name>
    <name type="common">Hyphomycete</name>
    <dbReference type="NCBI Taxonomy" id="5539"/>
    <lineage>
        <taxon>Eukaryota</taxon>
        <taxon>Fungi</taxon>
        <taxon>Dikarya</taxon>
        <taxon>Ascomycota</taxon>
        <taxon>Pezizomycotina</taxon>
        <taxon>Leotiomycetes</taxon>
        <taxon>Leotiomycetes incertae sedis</taxon>
        <taxon>Scytalidium</taxon>
    </lineage>
</organism>
<feature type="non-terminal residue" evidence="1">
    <location>
        <position position="1"/>
    </location>
</feature>
<comment type="caution">
    <text evidence="1">The sequence shown here is derived from an EMBL/GenBank/DDBJ whole genome shotgun (WGS) entry which is preliminary data.</text>
</comment>
<dbReference type="OrthoDB" id="5346581at2759"/>
<evidence type="ECO:0000313" key="1">
    <source>
        <dbReference type="EMBL" id="RFU25242.1"/>
    </source>
</evidence>
<reference evidence="1 2" key="1">
    <citation type="submission" date="2018-05" db="EMBL/GenBank/DDBJ databases">
        <title>Draft genome sequence of Scytalidium lignicola DSM 105466, a ubiquitous saprotrophic fungus.</title>
        <authorList>
            <person name="Buettner E."/>
            <person name="Gebauer A.M."/>
            <person name="Hofrichter M."/>
            <person name="Liers C."/>
            <person name="Kellner H."/>
        </authorList>
    </citation>
    <scope>NUCLEOTIDE SEQUENCE [LARGE SCALE GENOMIC DNA]</scope>
    <source>
        <strain evidence="1 2">DSM 105466</strain>
    </source>
</reference>
<dbReference type="OMA" id="SEYTYHE"/>
<accession>A0A3E2GW56</accession>
<name>A0A3E2GW56_SCYLI</name>
<keyword evidence="2" id="KW-1185">Reference proteome</keyword>
<dbReference type="AlphaFoldDB" id="A0A3E2GW56"/>
<dbReference type="EMBL" id="NCSJ02000350">
    <property type="protein sequence ID" value="RFU25242.1"/>
    <property type="molecule type" value="Genomic_DNA"/>
</dbReference>
<proteinExistence type="predicted"/>
<dbReference type="Proteomes" id="UP000258309">
    <property type="component" value="Unassembled WGS sequence"/>
</dbReference>
<gene>
    <name evidence="1" type="ORF">B7463_g11106</name>
</gene>